<feature type="chain" id="PRO_5045986546" description="Kelch repeat protein" evidence="5">
    <location>
        <begin position="32"/>
        <end position="603"/>
    </location>
</feature>
<dbReference type="InterPro" id="IPR015915">
    <property type="entry name" value="Kelch-typ_b-propeller"/>
</dbReference>
<dbReference type="SUPFAM" id="SSF117281">
    <property type="entry name" value="Kelch motif"/>
    <property type="match status" value="1"/>
</dbReference>
<proteinExistence type="predicted"/>
<keyword evidence="5" id="KW-0732">Signal</keyword>
<evidence type="ECO:0000256" key="4">
    <source>
        <dbReference type="SAM" id="Phobius"/>
    </source>
</evidence>
<organism evidence="6 7">
    <name type="scientific">Podospora bellae-mahoneyi</name>
    <dbReference type="NCBI Taxonomy" id="2093777"/>
    <lineage>
        <taxon>Eukaryota</taxon>
        <taxon>Fungi</taxon>
        <taxon>Dikarya</taxon>
        <taxon>Ascomycota</taxon>
        <taxon>Pezizomycotina</taxon>
        <taxon>Sordariomycetes</taxon>
        <taxon>Sordariomycetidae</taxon>
        <taxon>Sordariales</taxon>
        <taxon>Podosporaceae</taxon>
        <taxon>Podospora</taxon>
    </lineage>
</organism>
<protein>
    <recommendedName>
        <fullName evidence="8">Kelch repeat protein</fullName>
    </recommendedName>
</protein>
<evidence type="ECO:0000256" key="2">
    <source>
        <dbReference type="ARBA" id="ARBA00022737"/>
    </source>
</evidence>
<dbReference type="Proteomes" id="UP001322138">
    <property type="component" value="Unassembled WGS sequence"/>
</dbReference>
<dbReference type="EMBL" id="JAFFGZ010000004">
    <property type="protein sequence ID" value="KAK4646172.1"/>
    <property type="molecule type" value="Genomic_DNA"/>
</dbReference>
<dbReference type="InterPro" id="IPR011043">
    <property type="entry name" value="Gal_Oxase/kelch_b-propeller"/>
</dbReference>
<feature type="region of interest" description="Disordered" evidence="3">
    <location>
        <begin position="571"/>
        <end position="603"/>
    </location>
</feature>
<dbReference type="GeneID" id="87896034"/>
<evidence type="ECO:0000313" key="6">
    <source>
        <dbReference type="EMBL" id="KAK4646172.1"/>
    </source>
</evidence>
<dbReference type="PANTHER" id="PTHR46093">
    <property type="entry name" value="ACYL-COA-BINDING DOMAIN-CONTAINING PROTEIN 5"/>
    <property type="match status" value="1"/>
</dbReference>
<feature type="transmembrane region" description="Helical" evidence="4">
    <location>
        <begin position="480"/>
        <end position="506"/>
    </location>
</feature>
<dbReference type="RefSeq" id="XP_062735148.1">
    <property type="nucleotide sequence ID" value="XM_062876552.1"/>
</dbReference>
<dbReference type="Gene3D" id="2.120.10.80">
    <property type="entry name" value="Kelch-type beta propeller"/>
    <property type="match status" value="2"/>
</dbReference>
<reference evidence="6 7" key="1">
    <citation type="journal article" date="2023" name="bioRxiv">
        <title>High-quality genome assemblies of four members of thePodospora anserinaspecies complex.</title>
        <authorList>
            <person name="Ament-Velasquez S.L."/>
            <person name="Vogan A.A."/>
            <person name="Wallerman O."/>
            <person name="Hartmann F."/>
            <person name="Gautier V."/>
            <person name="Silar P."/>
            <person name="Giraud T."/>
            <person name="Johannesson H."/>
        </authorList>
    </citation>
    <scope>NUCLEOTIDE SEQUENCE [LARGE SCALE GENOMIC DNA]</scope>
    <source>
        <strain evidence="6 7">CBS 112042</strain>
    </source>
</reference>
<keyword evidence="4" id="KW-0472">Membrane</keyword>
<sequence>MTAISSSCRSGLVRAALLGLGVFQLHGLVEGQEISDSPPPDKFVRRGFARVALIGDYLYIEGGEVSQQVGDQNQQGSRSNYMNSTLSIDMSKSWDAKTVPIRIIDNKISGKPPARSRPAFWTNQQDGSFYVWGGMVSYRKDRVMPKFPELYKFVTDGSGGGKWSIETPSNPDFLRTVCLTELAASAATDETAFIFGGLAGEWTDLTVGGGRTEIATGALAFNMKTKTFEKLGYEETLVGAVAEHIPQFNLGTKKQGVILIMGGYIPEKRVDGNGAIDYSSVSSHLFDNITIFDPETRQMHYQTTTGPTPPGPRREFCLAGFATKEGGYDILLFGGESKREPGLDFRYEDAWILSLPGFVWTKAPNMPTQRRADHHCTPAGKRQVISVGGTAPGWREPDPAPQGLMVFDMPSMTWRFNYDADAGDYESPQVIKDWYKNGSLSNVKWSTPILQQVFAPGSFGIPNPDSPDPNSQSSGQGHSIGAIVGGVLGGLAGLLALIAVGLWYFFYRPLKQKQKPPQTGSQEALAAGDKYLYTRTPVNIPLQEAEAGWKPAEVASNHGYAELSVFSPGFGPSPSVSPGPPQYSFRPAGPQSPMEMDGYSERR</sequence>
<feature type="signal peptide" evidence="5">
    <location>
        <begin position="1"/>
        <end position="31"/>
    </location>
</feature>
<name>A0ABR0FS94_9PEZI</name>
<keyword evidence="2" id="KW-0677">Repeat</keyword>
<dbReference type="PANTHER" id="PTHR46093:SF18">
    <property type="entry name" value="FIBRONECTIN TYPE-III DOMAIN-CONTAINING PROTEIN"/>
    <property type="match status" value="1"/>
</dbReference>
<feature type="region of interest" description="Disordered" evidence="3">
    <location>
        <begin position="457"/>
        <end position="477"/>
    </location>
</feature>
<accession>A0ABR0FS94</accession>
<gene>
    <name evidence="6" type="ORF">QC761_208130</name>
</gene>
<keyword evidence="1" id="KW-0880">Kelch repeat</keyword>
<comment type="caution">
    <text evidence="6">The sequence shown here is derived from an EMBL/GenBank/DDBJ whole genome shotgun (WGS) entry which is preliminary data.</text>
</comment>
<evidence type="ECO:0000256" key="1">
    <source>
        <dbReference type="ARBA" id="ARBA00022441"/>
    </source>
</evidence>
<feature type="compositionally biased region" description="Low complexity" evidence="3">
    <location>
        <begin position="468"/>
        <end position="477"/>
    </location>
</feature>
<evidence type="ECO:0008006" key="8">
    <source>
        <dbReference type="Google" id="ProtNLM"/>
    </source>
</evidence>
<dbReference type="SUPFAM" id="SSF50965">
    <property type="entry name" value="Galactose oxidase, central domain"/>
    <property type="match status" value="1"/>
</dbReference>
<evidence type="ECO:0000256" key="5">
    <source>
        <dbReference type="SAM" id="SignalP"/>
    </source>
</evidence>
<keyword evidence="7" id="KW-1185">Reference proteome</keyword>
<keyword evidence="4" id="KW-0812">Transmembrane</keyword>
<keyword evidence="4" id="KW-1133">Transmembrane helix</keyword>
<evidence type="ECO:0000256" key="3">
    <source>
        <dbReference type="SAM" id="MobiDB-lite"/>
    </source>
</evidence>
<evidence type="ECO:0000313" key="7">
    <source>
        <dbReference type="Proteomes" id="UP001322138"/>
    </source>
</evidence>